<name>A0A1M5QC44_9BRAD</name>
<dbReference type="PANTHER" id="PTHR33164:SF57">
    <property type="entry name" value="MARR-FAMILY TRANSCRIPTIONAL REGULATOR"/>
    <property type="match status" value="1"/>
</dbReference>
<sequence>MKSKKGSVPLEDWIGYRFSLISARLGNFVAPMYASRHDLTMPAWRSLAVIARYQPLTATQLATLTSSDAFKVARAIELLVRRGLIRRDVDKNDRRRASLSLTAAGRRVYRDVEKFVVRVEKELTAALDVNELAMLRRNLDKLDQQLEVGIKPRGWEAFVRD</sequence>
<dbReference type="GO" id="GO:0006950">
    <property type="term" value="P:response to stress"/>
    <property type="evidence" value="ECO:0007669"/>
    <property type="project" value="TreeGrafter"/>
</dbReference>
<dbReference type="PANTHER" id="PTHR33164">
    <property type="entry name" value="TRANSCRIPTIONAL REGULATOR, MARR FAMILY"/>
    <property type="match status" value="1"/>
</dbReference>
<dbReference type="Pfam" id="PF12802">
    <property type="entry name" value="MarR_2"/>
    <property type="match status" value="1"/>
</dbReference>
<protein>
    <submittedName>
        <fullName evidence="2">Transcriptional regulator, MarR family</fullName>
    </submittedName>
</protein>
<dbReference type="PROSITE" id="PS50995">
    <property type="entry name" value="HTH_MARR_2"/>
    <property type="match status" value="1"/>
</dbReference>
<dbReference type="Gene3D" id="1.10.10.10">
    <property type="entry name" value="Winged helix-like DNA-binding domain superfamily/Winged helix DNA-binding domain"/>
    <property type="match status" value="1"/>
</dbReference>
<accession>A0A1M5QC44</accession>
<dbReference type="SUPFAM" id="SSF46785">
    <property type="entry name" value="Winged helix' DNA-binding domain"/>
    <property type="match status" value="1"/>
</dbReference>
<dbReference type="InterPro" id="IPR036388">
    <property type="entry name" value="WH-like_DNA-bd_sf"/>
</dbReference>
<dbReference type="PRINTS" id="PR00598">
    <property type="entry name" value="HTHMARR"/>
</dbReference>
<reference evidence="2 3" key="1">
    <citation type="submission" date="2016-11" db="EMBL/GenBank/DDBJ databases">
        <authorList>
            <person name="Jaros S."/>
            <person name="Januszkiewicz K."/>
            <person name="Wedrychowicz H."/>
        </authorList>
    </citation>
    <scope>NUCLEOTIDE SEQUENCE [LARGE SCALE GENOMIC DNA]</scope>
    <source>
        <strain evidence="2 3">GAS242</strain>
    </source>
</reference>
<dbReference type="SMART" id="SM00347">
    <property type="entry name" value="HTH_MARR"/>
    <property type="match status" value="1"/>
</dbReference>
<dbReference type="Proteomes" id="UP000190675">
    <property type="component" value="Chromosome I"/>
</dbReference>
<evidence type="ECO:0000313" key="3">
    <source>
        <dbReference type="Proteomes" id="UP000190675"/>
    </source>
</evidence>
<dbReference type="EMBL" id="LT670818">
    <property type="protein sequence ID" value="SHH11073.1"/>
    <property type="molecule type" value="Genomic_DNA"/>
</dbReference>
<dbReference type="InterPro" id="IPR000835">
    <property type="entry name" value="HTH_MarR-typ"/>
</dbReference>
<dbReference type="InterPro" id="IPR039422">
    <property type="entry name" value="MarR/SlyA-like"/>
</dbReference>
<dbReference type="RefSeq" id="WP_154073475.1">
    <property type="nucleotide sequence ID" value="NZ_LT670818.1"/>
</dbReference>
<organism evidence="2 3">
    <name type="scientific">Bradyrhizobium erythrophlei</name>
    <dbReference type="NCBI Taxonomy" id="1437360"/>
    <lineage>
        <taxon>Bacteria</taxon>
        <taxon>Pseudomonadati</taxon>
        <taxon>Pseudomonadota</taxon>
        <taxon>Alphaproteobacteria</taxon>
        <taxon>Hyphomicrobiales</taxon>
        <taxon>Nitrobacteraceae</taxon>
        <taxon>Bradyrhizobium</taxon>
    </lineage>
</organism>
<proteinExistence type="predicted"/>
<dbReference type="GO" id="GO:0003700">
    <property type="term" value="F:DNA-binding transcription factor activity"/>
    <property type="evidence" value="ECO:0007669"/>
    <property type="project" value="InterPro"/>
</dbReference>
<evidence type="ECO:0000313" key="2">
    <source>
        <dbReference type="EMBL" id="SHH11073.1"/>
    </source>
</evidence>
<gene>
    <name evidence="2" type="ORF">SAMN05444169_5801</name>
</gene>
<dbReference type="OrthoDB" id="8906692at2"/>
<feature type="domain" description="HTH marR-type" evidence="1">
    <location>
        <begin position="11"/>
        <end position="144"/>
    </location>
</feature>
<evidence type="ECO:0000259" key="1">
    <source>
        <dbReference type="PROSITE" id="PS50995"/>
    </source>
</evidence>
<dbReference type="InterPro" id="IPR036390">
    <property type="entry name" value="WH_DNA-bd_sf"/>
</dbReference>
<dbReference type="AlphaFoldDB" id="A0A1M5QC44"/>